<dbReference type="SUPFAM" id="SSF51391">
    <property type="entry name" value="Thiamin phosphate synthase"/>
    <property type="match status" value="1"/>
</dbReference>
<dbReference type="RefSeq" id="WP_188811661.1">
    <property type="nucleotide sequence ID" value="NZ_BMHT01000002.1"/>
</dbReference>
<evidence type="ECO:0000313" key="5">
    <source>
        <dbReference type="Proteomes" id="UP000632273"/>
    </source>
</evidence>
<dbReference type="Pfam" id="PF02581">
    <property type="entry name" value="TMP-TENI"/>
    <property type="match status" value="1"/>
</dbReference>
<dbReference type="InterPro" id="IPR036206">
    <property type="entry name" value="ThiamineP_synth_sf"/>
</dbReference>
<dbReference type="InterPro" id="IPR022998">
    <property type="entry name" value="ThiamineP_synth_TenI"/>
</dbReference>
<feature type="domain" description="Thiamine phosphate synthase/TenI" evidence="3">
    <location>
        <begin position="7"/>
        <end position="185"/>
    </location>
</feature>
<evidence type="ECO:0000313" key="4">
    <source>
        <dbReference type="EMBL" id="GGF01178.1"/>
    </source>
</evidence>
<evidence type="ECO:0000256" key="2">
    <source>
        <dbReference type="ARBA" id="ARBA00022977"/>
    </source>
</evidence>
<evidence type="ECO:0000259" key="3">
    <source>
        <dbReference type="Pfam" id="PF02581"/>
    </source>
</evidence>
<comment type="pathway">
    <text evidence="1">Cofactor biosynthesis; thiamine diphosphate biosynthesis.</text>
</comment>
<dbReference type="Gene3D" id="3.20.20.70">
    <property type="entry name" value="Aldolase class I"/>
    <property type="match status" value="1"/>
</dbReference>
<organism evidence="4 5">
    <name type="scientific">Hymenobacter cavernae</name>
    <dbReference type="NCBI Taxonomy" id="2044852"/>
    <lineage>
        <taxon>Bacteria</taxon>
        <taxon>Pseudomonadati</taxon>
        <taxon>Bacteroidota</taxon>
        <taxon>Cytophagia</taxon>
        <taxon>Cytophagales</taxon>
        <taxon>Hymenobacteraceae</taxon>
        <taxon>Hymenobacter</taxon>
    </lineage>
</organism>
<dbReference type="CDD" id="cd00564">
    <property type="entry name" value="TMP_TenI"/>
    <property type="match status" value="1"/>
</dbReference>
<sequence length="203" mass="22703">MRFKLLIISPPEESPEEVAVLIRLFEAGLALFHLRKPAWHEARVEEYLQAIPAVFHPRMVLHSHYALARRYALHGLHLPAWARASWQPSARQPGQTLSTSCHTLQEVQQHRHGYDYVLLSPIFDSISKAGYSSAFDLGLLREELQNLQYRQQYTPQVLALGGITADTIATTRDLGFAGAAVLGAVWQAPDPVAAFRAIKSEIS</sequence>
<keyword evidence="5" id="KW-1185">Reference proteome</keyword>
<gene>
    <name evidence="4" type="ORF">GCM10011383_10020</name>
</gene>
<dbReference type="EMBL" id="BMHT01000002">
    <property type="protein sequence ID" value="GGF01178.1"/>
    <property type="molecule type" value="Genomic_DNA"/>
</dbReference>
<comment type="caution">
    <text evidence="4">The sequence shown here is derived from an EMBL/GenBank/DDBJ whole genome shotgun (WGS) entry which is preliminary data.</text>
</comment>
<proteinExistence type="predicted"/>
<name>A0ABQ1TTF6_9BACT</name>
<dbReference type="Proteomes" id="UP000632273">
    <property type="component" value="Unassembled WGS sequence"/>
</dbReference>
<keyword evidence="2" id="KW-0784">Thiamine biosynthesis</keyword>
<reference evidence="5" key="1">
    <citation type="journal article" date="2019" name="Int. J. Syst. Evol. Microbiol.">
        <title>The Global Catalogue of Microorganisms (GCM) 10K type strain sequencing project: providing services to taxonomists for standard genome sequencing and annotation.</title>
        <authorList>
            <consortium name="The Broad Institute Genomics Platform"/>
            <consortium name="The Broad Institute Genome Sequencing Center for Infectious Disease"/>
            <person name="Wu L."/>
            <person name="Ma J."/>
        </authorList>
    </citation>
    <scope>NUCLEOTIDE SEQUENCE [LARGE SCALE GENOMIC DNA]</scope>
    <source>
        <strain evidence="5">CGMCC 1.15197</strain>
    </source>
</reference>
<accession>A0ABQ1TTF6</accession>
<protein>
    <submittedName>
        <fullName evidence="4">Thiamine phosphate synthase</fullName>
    </submittedName>
</protein>
<dbReference type="PANTHER" id="PTHR20857:SF15">
    <property type="entry name" value="THIAMINE-PHOSPHATE SYNTHASE"/>
    <property type="match status" value="1"/>
</dbReference>
<dbReference type="InterPro" id="IPR013785">
    <property type="entry name" value="Aldolase_TIM"/>
</dbReference>
<dbReference type="PANTHER" id="PTHR20857">
    <property type="entry name" value="THIAMINE-PHOSPHATE PYROPHOSPHORYLASE"/>
    <property type="match status" value="1"/>
</dbReference>
<evidence type="ECO:0000256" key="1">
    <source>
        <dbReference type="ARBA" id="ARBA00004948"/>
    </source>
</evidence>